<keyword evidence="2 3" id="KW-0812">Transmembrane</keyword>
<protein>
    <submittedName>
        <fullName evidence="3">Transmembrane protein</fullName>
    </submittedName>
</protein>
<dbReference type="InParanoid" id="O16794"/>
<feature type="compositionally biased region" description="Polar residues" evidence="1">
    <location>
        <begin position="1"/>
        <end position="26"/>
    </location>
</feature>
<dbReference type="PIR" id="A88099">
    <property type="entry name" value="A88099"/>
</dbReference>
<feature type="compositionally biased region" description="Low complexity" evidence="1">
    <location>
        <begin position="145"/>
        <end position="154"/>
    </location>
</feature>
<dbReference type="UCSC" id="F18A12.2">
    <property type="organism name" value="c. elegans"/>
</dbReference>
<keyword evidence="2" id="KW-0472">Membrane</keyword>
<gene>
    <name evidence="3" type="ORF">CELE_F18A12.2</name>
    <name evidence="3 5" type="ORF">F18A12.2</name>
</gene>
<feature type="region of interest" description="Disordered" evidence="1">
    <location>
        <begin position="1"/>
        <end position="41"/>
    </location>
</feature>
<dbReference type="WormBase" id="F18A12.2">
    <property type="protein sequence ID" value="CE53942"/>
    <property type="gene ID" value="WBGene00017551"/>
</dbReference>
<evidence type="ECO:0000313" key="5">
    <source>
        <dbReference type="WormBase" id="F18A12.2"/>
    </source>
</evidence>
<dbReference type="AGR" id="WB:WBGene00017551"/>
<dbReference type="Proteomes" id="UP000001940">
    <property type="component" value="Chromosome II"/>
</dbReference>
<name>O16794_CAEEL</name>
<evidence type="ECO:0000313" key="3">
    <source>
        <dbReference type="EMBL" id="CCD64728.2"/>
    </source>
</evidence>
<evidence type="ECO:0000313" key="4">
    <source>
        <dbReference type="Proteomes" id="UP000001940"/>
    </source>
</evidence>
<organism evidence="3 4">
    <name type="scientific">Caenorhabditis elegans</name>
    <dbReference type="NCBI Taxonomy" id="6239"/>
    <lineage>
        <taxon>Eukaryota</taxon>
        <taxon>Metazoa</taxon>
        <taxon>Ecdysozoa</taxon>
        <taxon>Nematoda</taxon>
        <taxon>Chromadorea</taxon>
        <taxon>Rhabditida</taxon>
        <taxon>Rhabditina</taxon>
        <taxon>Rhabditomorpha</taxon>
        <taxon>Rhabditoidea</taxon>
        <taxon>Rhabditidae</taxon>
        <taxon>Peloderinae</taxon>
        <taxon>Caenorhabditis</taxon>
    </lineage>
</organism>
<proteinExistence type="predicted"/>
<evidence type="ECO:0000256" key="2">
    <source>
        <dbReference type="SAM" id="Phobius"/>
    </source>
</evidence>
<dbReference type="AlphaFoldDB" id="O16794"/>
<dbReference type="HOGENOM" id="CLU_1016472_0_0_1"/>
<reference evidence="3 4" key="1">
    <citation type="journal article" date="1998" name="Science">
        <title>Genome sequence of the nematode C. elegans: a platform for investigating biology.</title>
        <authorList>
            <consortium name="The C. elegans sequencing consortium"/>
            <person name="Sulson J.E."/>
            <person name="Waterston R."/>
        </authorList>
    </citation>
    <scope>NUCLEOTIDE SEQUENCE [LARGE SCALE GENOMIC DNA]</scope>
    <source>
        <strain evidence="3 4">Bristol N2</strain>
    </source>
</reference>
<feature type="region of interest" description="Disordered" evidence="1">
    <location>
        <begin position="116"/>
        <end position="162"/>
    </location>
</feature>
<keyword evidence="2" id="KW-1133">Transmembrane helix</keyword>
<evidence type="ECO:0000256" key="1">
    <source>
        <dbReference type="SAM" id="MobiDB-lite"/>
    </source>
</evidence>
<feature type="transmembrane region" description="Helical" evidence="2">
    <location>
        <begin position="51"/>
        <end position="75"/>
    </location>
</feature>
<accession>O16794</accession>
<sequence>MSQPSVIIPQQNAIIPQGSPEASQQREPTPPKPEEPPNEPTWLDKTIYHPWTPYITIIVTLALPIIFVLGSSLYLRSEETEIKVPSNLSVNPIFSTNATTSSQTTKPKLIYNEMKKPRTTLKPSTAPPESSKAPASTGTTLATNPTITGPPGTGKRNNSRFF</sequence>
<feature type="compositionally biased region" description="Polar residues" evidence="1">
    <location>
        <begin position="133"/>
        <end position="144"/>
    </location>
</feature>
<dbReference type="EMBL" id="BX284602">
    <property type="protein sequence ID" value="CCD64728.2"/>
    <property type="molecule type" value="Genomic_DNA"/>
</dbReference>
<keyword evidence="4" id="KW-1185">Reference proteome</keyword>
<dbReference type="Bgee" id="WBGene00017551">
    <property type="expression patterns" value="Expressed in material anatomical entity and 2 other cell types or tissues"/>
</dbReference>
<dbReference type="PaxDb" id="6239-F18A12.2"/>